<organism evidence="3">
    <name type="scientific">Bactrocera latifrons</name>
    <name type="common">Malaysian fruit fly</name>
    <name type="synonym">Chaetodacus latifrons</name>
    <dbReference type="NCBI Taxonomy" id="174628"/>
    <lineage>
        <taxon>Eukaryota</taxon>
        <taxon>Metazoa</taxon>
        <taxon>Ecdysozoa</taxon>
        <taxon>Arthropoda</taxon>
        <taxon>Hexapoda</taxon>
        <taxon>Insecta</taxon>
        <taxon>Pterygota</taxon>
        <taxon>Neoptera</taxon>
        <taxon>Endopterygota</taxon>
        <taxon>Diptera</taxon>
        <taxon>Brachycera</taxon>
        <taxon>Muscomorpha</taxon>
        <taxon>Tephritoidea</taxon>
        <taxon>Tephritidae</taxon>
        <taxon>Bactrocera</taxon>
        <taxon>Bactrocera</taxon>
    </lineage>
</organism>
<dbReference type="PANTHER" id="PTHR23149:SF27">
    <property type="entry name" value="PIN2_TERF1-INTERACTING TELOMERASE INHIBITOR 1"/>
    <property type="match status" value="1"/>
</dbReference>
<dbReference type="InterPro" id="IPR050656">
    <property type="entry name" value="PINX1"/>
</dbReference>
<dbReference type="PANTHER" id="PTHR23149">
    <property type="entry name" value="G PATCH DOMAIN CONTAINING PROTEIN"/>
    <property type="match status" value="1"/>
</dbReference>
<feature type="compositionally biased region" description="Basic and acidic residues" evidence="1">
    <location>
        <begin position="479"/>
        <end position="491"/>
    </location>
</feature>
<dbReference type="Pfam" id="PF01585">
    <property type="entry name" value="G-patch"/>
    <property type="match status" value="1"/>
</dbReference>
<dbReference type="SMART" id="SM00443">
    <property type="entry name" value="G_patch"/>
    <property type="match status" value="1"/>
</dbReference>
<reference evidence="3" key="1">
    <citation type="submission" date="2015-06" db="EMBL/GenBank/DDBJ databases">
        <authorList>
            <person name="Hoefler B.C."/>
            <person name="Straight P.D."/>
        </authorList>
    </citation>
    <scope>NUCLEOTIDE SEQUENCE</scope>
</reference>
<proteinExistence type="predicted"/>
<dbReference type="InterPro" id="IPR000467">
    <property type="entry name" value="G_patch_dom"/>
</dbReference>
<feature type="compositionally biased region" description="Basic and acidic residues" evidence="1">
    <location>
        <begin position="409"/>
        <end position="428"/>
    </location>
</feature>
<gene>
    <name evidence="3" type="primary">Pinx1_2</name>
    <name evidence="3" type="ORF">c3_g1_i4</name>
</gene>
<dbReference type="EMBL" id="GDHF01030265">
    <property type="protein sequence ID" value="JAI22049.1"/>
    <property type="molecule type" value="Transcribed_RNA"/>
</dbReference>
<dbReference type="OrthoDB" id="29523at2759"/>
<accession>A0A0K8U5X0</accession>
<dbReference type="PROSITE" id="PS50174">
    <property type="entry name" value="G_PATCH"/>
    <property type="match status" value="1"/>
</dbReference>
<feature type="region of interest" description="Disordered" evidence="1">
    <location>
        <begin position="329"/>
        <end position="493"/>
    </location>
</feature>
<protein>
    <submittedName>
        <fullName evidence="3">PIN2/TERF1-interacting telomerase inhibitor 1</fullName>
    </submittedName>
</protein>
<dbReference type="AlphaFoldDB" id="A0A0K8U5X0"/>
<feature type="domain" description="G-patch" evidence="2">
    <location>
        <begin position="26"/>
        <end position="72"/>
    </location>
</feature>
<name>A0A0K8U5X0_BACLA</name>
<evidence type="ECO:0000256" key="1">
    <source>
        <dbReference type="SAM" id="MobiDB-lite"/>
    </source>
</evidence>
<evidence type="ECO:0000313" key="3">
    <source>
        <dbReference type="EMBL" id="JAI22049.1"/>
    </source>
</evidence>
<dbReference type="GO" id="GO:0010521">
    <property type="term" value="F:telomerase inhibitor activity"/>
    <property type="evidence" value="ECO:0007669"/>
    <property type="project" value="TreeGrafter"/>
</dbReference>
<evidence type="ECO:0000259" key="2">
    <source>
        <dbReference type="PROSITE" id="PS50174"/>
    </source>
</evidence>
<dbReference type="GO" id="GO:0003676">
    <property type="term" value="F:nucleic acid binding"/>
    <property type="evidence" value="ECO:0007669"/>
    <property type="project" value="InterPro"/>
</dbReference>
<dbReference type="GO" id="GO:0005730">
    <property type="term" value="C:nucleolus"/>
    <property type="evidence" value="ECO:0007669"/>
    <property type="project" value="TreeGrafter"/>
</dbReference>
<sequence>MAMLAEPRQRKRYNLTPRGKALYEDDTRFGTKMLEKMGWSKGKGLGANEDGSQDFVRVRMRNTNEGLGFEDRDDHWTQHEQDFNGLLETLNGVDGDNVKAIEKKQSASDEDTPRVGFGFSAEPKKPKVEKLKDKISGISLEQKSKLSKARVHYKKFTKGKDIAQYSEKDLANIFGKKVVETEQADGVYAQLTAVIPKEVNSNFGGVQTISTGLSVSDYFKQKMEALKNNNNNAEIMEVQDNSPTESKKKYKNRKREIESVEAEDQTTELISLKEVEDNTVLEVQEKKEKYKKNKRSSVGIPTETIEKLEIFKNEKKNADSAIDIVDLTDEAENEDVQVPKNKKKKKCKENEIEQHTNQNDAIDENKEVDILSTEMPKKKKKSKKSKNDQSKEDDDVIIVGYEAPTVSEVPEHTSKSENATELKTDGHIKVKKNKKSKKRENSEENTEETSTSDTPASKKSKKQKKSVEALQSSETAEQTTEKSKKSKKDVSEDNQALTLDELIAKCNSYNIYNISSFVAEKFRNVDLEQFKGSTLTHIPGYTHTADLQLNVVNEPHDEERITRLWNCSEDKYVQINPKAIFGKYRQNVLNAYKTMQHTKNREKKPLPLFNIKSLKRKSVFQPI</sequence>
<feature type="compositionally biased region" description="Basic residues" evidence="1">
    <location>
        <begin position="429"/>
        <end position="438"/>
    </location>
</feature>